<gene>
    <name evidence="2" type="ORF">SAMN05443248_6138</name>
</gene>
<evidence type="ECO:0000313" key="2">
    <source>
        <dbReference type="EMBL" id="SHH78030.1"/>
    </source>
</evidence>
<reference evidence="2 3" key="1">
    <citation type="submission" date="2016-11" db="EMBL/GenBank/DDBJ databases">
        <authorList>
            <person name="Jaros S."/>
            <person name="Januszkiewicz K."/>
            <person name="Wedrychowicz H."/>
        </authorList>
    </citation>
    <scope>NUCLEOTIDE SEQUENCE [LARGE SCALE GENOMIC DNA]</scope>
    <source>
        <strain evidence="2 3">GAS138</strain>
    </source>
</reference>
<name>A0A1M5VS59_9BRAD</name>
<dbReference type="Proteomes" id="UP000189796">
    <property type="component" value="Chromosome I"/>
</dbReference>
<sequence>MGMQPAEHGRSAPMQMLPAMPGAKGEMKEEAAEESKSTPPEKKPRTRTEAVRAARARITRRKSLRKQRDAQKA</sequence>
<accession>A0A1M5VS59</accession>
<evidence type="ECO:0000313" key="3">
    <source>
        <dbReference type="Proteomes" id="UP000189796"/>
    </source>
</evidence>
<evidence type="ECO:0000256" key="1">
    <source>
        <dbReference type="SAM" id="MobiDB-lite"/>
    </source>
</evidence>
<dbReference type="RefSeq" id="WP_154072594.1">
    <property type="nucleotide sequence ID" value="NZ_LT670817.1"/>
</dbReference>
<dbReference type="AlphaFoldDB" id="A0A1M5VS59"/>
<proteinExistence type="predicted"/>
<feature type="compositionally biased region" description="Basic and acidic residues" evidence="1">
    <location>
        <begin position="25"/>
        <end position="52"/>
    </location>
</feature>
<dbReference type="EMBL" id="LT670817">
    <property type="protein sequence ID" value="SHH78030.1"/>
    <property type="molecule type" value="Genomic_DNA"/>
</dbReference>
<feature type="compositionally biased region" description="Basic residues" evidence="1">
    <location>
        <begin position="54"/>
        <end position="65"/>
    </location>
</feature>
<feature type="region of interest" description="Disordered" evidence="1">
    <location>
        <begin position="1"/>
        <end position="73"/>
    </location>
</feature>
<protein>
    <submittedName>
        <fullName evidence="2">Uncharacterized protein</fullName>
    </submittedName>
</protein>
<organism evidence="2 3">
    <name type="scientific">Bradyrhizobium erythrophlei</name>
    <dbReference type="NCBI Taxonomy" id="1437360"/>
    <lineage>
        <taxon>Bacteria</taxon>
        <taxon>Pseudomonadati</taxon>
        <taxon>Pseudomonadota</taxon>
        <taxon>Alphaproteobacteria</taxon>
        <taxon>Hyphomicrobiales</taxon>
        <taxon>Nitrobacteraceae</taxon>
        <taxon>Bradyrhizobium</taxon>
    </lineage>
</organism>